<dbReference type="Proteomes" id="UP000681722">
    <property type="component" value="Unassembled WGS sequence"/>
</dbReference>
<accession>A0A816CTQ6</accession>
<evidence type="ECO:0000313" key="1">
    <source>
        <dbReference type="EMBL" id="CAF1626804.1"/>
    </source>
</evidence>
<dbReference type="Proteomes" id="UP000663829">
    <property type="component" value="Unassembled WGS sequence"/>
</dbReference>
<evidence type="ECO:0000313" key="3">
    <source>
        <dbReference type="Proteomes" id="UP000663829"/>
    </source>
</evidence>
<proteinExistence type="predicted"/>
<protein>
    <submittedName>
        <fullName evidence="1">Uncharacterized protein</fullName>
    </submittedName>
</protein>
<dbReference type="EMBL" id="CAJNOQ010042327">
    <property type="protein sequence ID" value="CAF1626804.1"/>
    <property type="molecule type" value="Genomic_DNA"/>
</dbReference>
<dbReference type="AlphaFoldDB" id="A0A816CTQ6"/>
<comment type="caution">
    <text evidence="1">The sequence shown here is derived from an EMBL/GenBank/DDBJ whole genome shotgun (WGS) entry which is preliminary data.</text>
</comment>
<reference evidence="1" key="1">
    <citation type="submission" date="2021-02" db="EMBL/GenBank/DDBJ databases">
        <authorList>
            <person name="Nowell W R."/>
        </authorList>
    </citation>
    <scope>NUCLEOTIDE SEQUENCE</scope>
</reference>
<organism evidence="1 3">
    <name type="scientific">Didymodactylos carnosus</name>
    <dbReference type="NCBI Taxonomy" id="1234261"/>
    <lineage>
        <taxon>Eukaryota</taxon>
        <taxon>Metazoa</taxon>
        <taxon>Spiralia</taxon>
        <taxon>Gnathifera</taxon>
        <taxon>Rotifera</taxon>
        <taxon>Eurotatoria</taxon>
        <taxon>Bdelloidea</taxon>
        <taxon>Philodinida</taxon>
        <taxon>Philodinidae</taxon>
        <taxon>Didymodactylos</taxon>
    </lineage>
</organism>
<keyword evidence="3" id="KW-1185">Reference proteome</keyword>
<evidence type="ECO:0000313" key="2">
    <source>
        <dbReference type="EMBL" id="CAF4521468.1"/>
    </source>
</evidence>
<name>A0A816CTQ6_9BILA</name>
<dbReference type="OrthoDB" id="10448842at2759"/>
<dbReference type="EMBL" id="CAJOBC010109857">
    <property type="protein sequence ID" value="CAF4521468.1"/>
    <property type="molecule type" value="Genomic_DNA"/>
</dbReference>
<gene>
    <name evidence="1" type="ORF">GPM918_LOCUS44091</name>
    <name evidence="2" type="ORF">SRO942_LOCUS45788</name>
</gene>
<sequence length="71" mass="8024">MTRYWAVNRAAADEVGGVQQKRQFSQKVMVWLSACSKAITPLVILYGNKVGNDWTFQQGGARPHIHHLTQQ</sequence>